<reference evidence="6 7" key="1">
    <citation type="journal article" date="2024" name="J Genomics">
        <title>Draft genome sequencing and assembly of Favolaschia claudopus CIRM-BRFM 2984 isolated from oak limbs.</title>
        <authorList>
            <person name="Navarro D."/>
            <person name="Drula E."/>
            <person name="Chaduli D."/>
            <person name="Cazenave R."/>
            <person name="Ahrendt S."/>
            <person name="Wang J."/>
            <person name="Lipzen A."/>
            <person name="Daum C."/>
            <person name="Barry K."/>
            <person name="Grigoriev I.V."/>
            <person name="Favel A."/>
            <person name="Rosso M.N."/>
            <person name="Martin F."/>
        </authorList>
    </citation>
    <scope>NUCLEOTIDE SEQUENCE [LARGE SCALE GENOMIC DNA]</scope>
    <source>
        <strain evidence="6 7">CIRM-BRFM 2984</strain>
    </source>
</reference>
<keyword evidence="7" id="KW-1185">Reference proteome</keyword>
<evidence type="ECO:0000256" key="2">
    <source>
        <dbReference type="ARBA" id="ARBA00022771"/>
    </source>
</evidence>
<evidence type="ECO:0000259" key="5">
    <source>
        <dbReference type="PROSITE" id="PS50089"/>
    </source>
</evidence>
<organism evidence="6 7">
    <name type="scientific">Favolaschia claudopus</name>
    <dbReference type="NCBI Taxonomy" id="2862362"/>
    <lineage>
        <taxon>Eukaryota</taxon>
        <taxon>Fungi</taxon>
        <taxon>Dikarya</taxon>
        <taxon>Basidiomycota</taxon>
        <taxon>Agaricomycotina</taxon>
        <taxon>Agaricomycetes</taxon>
        <taxon>Agaricomycetidae</taxon>
        <taxon>Agaricales</taxon>
        <taxon>Marasmiineae</taxon>
        <taxon>Mycenaceae</taxon>
        <taxon>Favolaschia</taxon>
    </lineage>
</organism>
<dbReference type="InterPro" id="IPR018957">
    <property type="entry name" value="Znf_C3HC4_RING-type"/>
</dbReference>
<dbReference type="AlphaFoldDB" id="A0AAW0A1Z7"/>
<evidence type="ECO:0000256" key="4">
    <source>
        <dbReference type="PROSITE-ProRule" id="PRU00175"/>
    </source>
</evidence>
<protein>
    <recommendedName>
        <fullName evidence="5">RING-type domain-containing protein</fullName>
    </recommendedName>
</protein>
<dbReference type="EMBL" id="JAWWNJ010000090">
    <property type="protein sequence ID" value="KAK6997516.1"/>
    <property type="molecule type" value="Genomic_DNA"/>
</dbReference>
<evidence type="ECO:0000256" key="1">
    <source>
        <dbReference type="ARBA" id="ARBA00022723"/>
    </source>
</evidence>
<evidence type="ECO:0000256" key="3">
    <source>
        <dbReference type="ARBA" id="ARBA00022833"/>
    </source>
</evidence>
<name>A0AAW0A1Z7_9AGAR</name>
<dbReference type="Gene3D" id="3.30.40.10">
    <property type="entry name" value="Zinc/RING finger domain, C3HC4 (zinc finger)"/>
    <property type="match status" value="1"/>
</dbReference>
<gene>
    <name evidence="6" type="ORF">R3P38DRAFT_3219610</name>
</gene>
<feature type="domain" description="RING-type" evidence="5">
    <location>
        <begin position="332"/>
        <end position="370"/>
    </location>
</feature>
<dbReference type="InterPro" id="IPR041457">
    <property type="entry name" value="CxC2_KDZ-assoc"/>
</dbReference>
<keyword evidence="3" id="KW-0862">Zinc</keyword>
<dbReference type="SUPFAM" id="SSF57850">
    <property type="entry name" value="RING/U-box"/>
    <property type="match status" value="1"/>
</dbReference>
<accession>A0AAW0A1Z7</accession>
<comment type="caution">
    <text evidence="6">The sequence shown here is derived from an EMBL/GenBank/DDBJ whole genome shotgun (WGS) entry which is preliminary data.</text>
</comment>
<dbReference type="GO" id="GO:0008270">
    <property type="term" value="F:zinc ion binding"/>
    <property type="evidence" value="ECO:0007669"/>
    <property type="project" value="UniProtKB-KW"/>
</dbReference>
<dbReference type="PROSITE" id="PS50089">
    <property type="entry name" value="ZF_RING_2"/>
    <property type="match status" value="1"/>
</dbReference>
<dbReference type="SMART" id="SM00184">
    <property type="entry name" value="RING"/>
    <property type="match status" value="1"/>
</dbReference>
<keyword evidence="2 4" id="KW-0863">Zinc-finger</keyword>
<evidence type="ECO:0000313" key="7">
    <source>
        <dbReference type="Proteomes" id="UP001362999"/>
    </source>
</evidence>
<dbReference type="InterPro" id="IPR001841">
    <property type="entry name" value="Znf_RING"/>
</dbReference>
<proteinExistence type="predicted"/>
<dbReference type="Pfam" id="PF00097">
    <property type="entry name" value="zf-C3HC4"/>
    <property type="match status" value="1"/>
</dbReference>
<dbReference type="Proteomes" id="UP001362999">
    <property type="component" value="Unassembled WGS sequence"/>
</dbReference>
<keyword evidence="1" id="KW-0479">Metal-binding</keyword>
<dbReference type="InterPro" id="IPR013083">
    <property type="entry name" value="Znf_RING/FYVE/PHD"/>
</dbReference>
<evidence type="ECO:0000313" key="6">
    <source>
        <dbReference type="EMBL" id="KAK6997516.1"/>
    </source>
</evidence>
<dbReference type="Pfam" id="PF18803">
    <property type="entry name" value="CxC2"/>
    <property type="match status" value="1"/>
</dbReference>
<sequence>MPTDLNTGEPHLRLMPAGQRQDQLAPFLSYDSHHDVPRRNIIRAQMSEGLAYAGYFNLYRLLTMSGTLQGDWISRAELDSMIESVQALVARPEAQWRTQTTCSCGQAALFRCNDCTVPGLCKDCVLLSHGPARQNFHKAVYTAGHYDADDPIDVPRCAACGSLAEWTCSDCATQTRCAGCLTGAHEDLPLHIIWHWREDMNCWTLTNLRELGMRIYLGHDGEPCPAQYTDTVEALTMRGLMTMAVAFCGCRDGRSRVAQMRSHGWVHMGSNFVLAVPSHTVLHHLTEYEDVPSESEPDGGSRSQEFDLSEEMLWSTAGRPRDYEVLQDHHQCTICRSVKAHPVSYECGHSHCYVCIRLWLERSWQCPDCRTTMHRRPFRHWGEEAALTAAYAGWGQTSAVEYSWEGLTFPKVEQ</sequence>